<comment type="pathway">
    <text evidence="4">Cofactor biosynthesis; tetrahydrofolylpolyglutamate biosynthesis.</text>
</comment>
<comment type="catalytic activity">
    <reaction evidence="21">
        <text>(6R)-5,10-methylenetetrahydrofolyl-(gamma-L-Glu)(n) + L-glutamate + ATP = (6R)-5,10-methylenetetrahydrofolyl-(gamma-L-Glu)(n+1) + ADP + phosphate + H(+)</text>
        <dbReference type="Rhea" id="RHEA:51912"/>
        <dbReference type="Rhea" id="RHEA-COMP:13257"/>
        <dbReference type="Rhea" id="RHEA-COMP:13258"/>
        <dbReference type="ChEBI" id="CHEBI:15378"/>
        <dbReference type="ChEBI" id="CHEBI:29985"/>
        <dbReference type="ChEBI" id="CHEBI:30616"/>
        <dbReference type="ChEBI" id="CHEBI:43474"/>
        <dbReference type="ChEBI" id="CHEBI:136572"/>
        <dbReference type="ChEBI" id="CHEBI:456216"/>
        <dbReference type="EC" id="6.3.2.17"/>
    </reaction>
</comment>
<evidence type="ECO:0000256" key="12">
    <source>
        <dbReference type="ARBA" id="ARBA00022741"/>
    </source>
</evidence>
<keyword evidence="15" id="KW-0289">Folate biosynthesis</keyword>
<evidence type="ECO:0000256" key="1">
    <source>
        <dbReference type="ARBA" id="ARBA00001946"/>
    </source>
</evidence>
<dbReference type="Gene3D" id="3.90.190.20">
    <property type="entry name" value="Mur ligase, C-terminal domain"/>
    <property type="match status" value="1"/>
</dbReference>
<comment type="catalytic activity">
    <reaction evidence="19">
        <text>(6S)-5,6,7,8-tetrahydrofolyl-(gamma-L-Glu)(n) + L-glutamate + ATP = (6S)-5,6,7,8-tetrahydrofolyl-(gamma-L-Glu)(n+1) + ADP + phosphate + H(+)</text>
        <dbReference type="Rhea" id="RHEA:10580"/>
        <dbReference type="Rhea" id="RHEA-COMP:14738"/>
        <dbReference type="Rhea" id="RHEA-COMP:14740"/>
        <dbReference type="ChEBI" id="CHEBI:15378"/>
        <dbReference type="ChEBI" id="CHEBI:29985"/>
        <dbReference type="ChEBI" id="CHEBI:30616"/>
        <dbReference type="ChEBI" id="CHEBI:43474"/>
        <dbReference type="ChEBI" id="CHEBI:141005"/>
        <dbReference type="ChEBI" id="CHEBI:456216"/>
        <dbReference type="EC" id="6.3.2.17"/>
    </reaction>
</comment>
<feature type="domain" description="Mur ligase central" evidence="24">
    <location>
        <begin position="43"/>
        <end position="254"/>
    </location>
</feature>
<comment type="function">
    <text evidence="2">Functions in two distinct reactions of the de novo folate biosynthetic pathway. Catalyzes the addition of a glutamate residue to dihydropteroate (7,8-dihydropteroate or H2Pte) to form dihydrofolate (7,8-dihydrofolate monoglutamate or H2Pte-Glu). Also catalyzes successive additions of L-glutamate to tetrahydrofolate or 10-formyltetrahydrofolate or 5,10-methylenetetrahydrofolate, leading to folylpolyglutamate derivatives.</text>
</comment>
<evidence type="ECO:0000256" key="22">
    <source>
        <dbReference type="ARBA" id="ARBA00049161"/>
    </source>
</evidence>
<evidence type="ECO:0000313" key="25">
    <source>
        <dbReference type="EMBL" id="BAU22864.1"/>
    </source>
</evidence>
<dbReference type="NCBIfam" id="TIGR01499">
    <property type="entry name" value="folC"/>
    <property type="match status" value="1"/>
</dbReference>
<evidence type="ECO:0000256" key="5">
    <source>
        <dbReference type="ARBA" id="ARBA00008276"/>
    </source>
</evidence>
<dbReference type="EC" id="6.3.2.17" evidence="8"/>
<gene>
    <name evidence="25" type="ORF">THC_0469</name>
</gene>
<evidence type="ECO:0000256" key="3">
    <source>
        <dbReference type="ARBA" id="ARBA00004799"/>
    </source>
</evidence>
<dbReference type="PATRIC" id="fig|1653476.3.peg.483"/>
<comment type="cofactor">
    <cofactor evidence="1">
        <name>Mg(2+)</name>
        <dbReference type="ChEBI" id="CHEBI:18420"/>
    </cofactor>
</comment>
<evidence type="ECO:0000256" key="14">
    <source>
        <dbReference type="ARBA" id="ARBA00022842"/>
    </source>
</evidence>
<dbReference type="InterPro" id="IPR013221">
    <property type="entry name" value="Mur_ligase_cen"/>
</dbReference>
<dbReference type="PROSITE" id="PS01012">
    <property type="entry name" value="FOLYLPOLYGLU_SYNT_2"/>
    <property type="match status" value="1"/>
</dbReference>
<dbReference type="AlphaFoldDB" id="A0A0U5B491"/>
<dbReference type="GO" id="GO:0046872">
    <property type="term" value="F:metal ion binding"/>
    <property type="evidence" value="ECO:0007669"/>
    <property type="project" value="UniProtKB-KW"/>
</dbReference>
<comment type="subunit">
    <text evidence="6">Monomer.</text>
</comment>
<dbReference type="STRING" id="1653476.THC_0469"/>
<evidence type="ECO:0000256" key="4">
    <source>
        <dbReference type="ARBA" id="ARBA00005150"/>
    </source>
</evidence>
<dbReference type="EMBL" id="AP014945">
    <property type="protein sequence ID" value="BAU22864.1"/>
    <property type="molecule type" value="Genomic_DNA"/>
</dbReference>
<reference evidence="26" key="2">
    <citation type="journal article" date="2016" name="Int. J. Syst. Evol. Microbiol.">
        <title>Caldimicrobium thiodismutans sp. nov., a sulfur-disproportionating bacterium isolated from a hot spring.</title>
        <authorList>
            <person name="Kojima H."/>
            <person name="Umezawa K."/>
            <person name="Fukui M."/>
        </authorList>
    </citation>
    <scope>NUCLEOTIDE SEQUENCE [LARGE SCALE GENOMIC DNA]</scope>
    <source>
        <strain evidence="26">TF1</strain>
    </source>
</reference>
<evidence type="ECO:0000256" key="23">
    <source>
        <dbReference type="PIRNR" id="PIRNR001563"/>
    </source>
</evidence>
<dbReference type="Gene3D" id="3.40.1190.10">
    <property type="entry name" value="Mur-like, catalytic domain"/>
    <property type="match status" value="1"/>
</dbReference>
<evidence type="ECO:0000256" key="6">
    <source>
        <dbReference type="ARBA" id="ARBA00011245"/>
    </source>
</evidence>
<dbReference type="GO" id="GO:0005737">
    <property type="term" value="C:cytoplasm"/>
    <property type="evidence" value="ECO:0007669"/>
    <property type="project" value="TreeGrafter"/>
</dbReference>
<evidence type="ECO:0000256" key="19">
    <source>
        <dbReference type="ARBA" id="ARBA00047493"/>
    </source>
</evidence>
<name>A0A0U5B491_9BACT</name>
<dbReference type="GO" id="GO:0046656">
    <property type="term" value="P:folic acid biosynthetic process"/>
    <property type="evidence" value="ECO:0007669"/>
    <property type="project" value="UniProtKB-KW"/>
</dbReference>
<evidence type="ECO:0000256" key="20">
    <source>
        <dbReference type="ARBA" id="ARBA00047808"/>
    </source>
</evidence>
<dbReference type="GO" id="GO:0005524">
    <property type="term" value="F:ATP binding"/>
    <property type="evidence" value="ECO:0007669"/>
    <property type="project" value="UniProtKB-KW"/>
</dbReference>
<organism evidence="25 26">
    <name type="scientific">Caldimicrobium thiodismutans</name>
    <dbReference type="NCBI Taxonomy" id="1653476"/>
    <lineage>
        <taxon>Bacteria</taxon>
        <taxon>Pseudomonadati</taxon>
        <taxon>Thermodesulfobacteriota</taxon>
        <taxon>Thermodesulfobacteria</taxon>
        <taxon>Thermodesulfobacteriales</taxon>
        <taxon>Thermodesulfobacteriaceae</taxon>
        <taxon>Caldimicrobium</taxon>
    </lineage>
</organism>
<evidence type="ECO:0000256" key="8">
    <source>
        <dbReference type="ARBA" id="ARBA00013025"/>
    </source>
</evidence>
<evidence type="ECO:0000256" key="17">
    <source>
        <dbReference type="ARBA" id="ARBA00030592"/>
    </source>
</evidence>
<keyword evidence="26" id="KW-1185">Reference proteome</keyword>
<dbReference type="PIRSF" id="PIRSF001563">
    <property type="entry name" value="Folylpolyglu_synth"/>
    <property type="match status" value="1"/>
</dbReference>
<keyword evidence="11" id="KW-0479">Metal-binding</keyword>
<dbReference type="OrthoDB" id="9809356at2"/>
<proteinExistence type="inferred from homology"/>
<keyword evidence="10 23" id="KW-0436">Ligase</keyword>
<protein>
    <recommendedName>
        <fullName evidence="9">Dihydrofolate synthase/folylpolyglutamate synthase</fullName>
        <ecNumber evidence="7">6.3.2.12</ecNumber>
        <ecNumber evidence="8">6.3.2.17</ecNumber>
    </recommendedName>
    <alternativeName>
        <fullName evidence="18">Folylpoly-gamma-glutamate synthetase-dihydrofolate synthetase</fullName>
    </alternativeName>
    <alternativeName>
        <fullName evidence="16">Folylpolyglutamate synthetase</fullName>
    </alternativeName>
    <alternativeName>
        <fullName evidence="17">Tetrahydrofolylpolyglutamate synthase</fullName>
    </alternativeName>
</protein>
<dbReference type="FunFam" id="3.40.1190.10:FF:000004">
    <property type="entry name" value="Dihydrofolate synthase/folylpolyglutamate synthase"/>
    <property type="match status" value="1"/>
</dbReference>
<evidence type="ECO:0000256" key="10">
    <source>
        <dbReference type="ARBA" id="ARBA00022598"/>
    </source>
</evidence>
<dbReference type="InterPro" id="IPR036615">
    <property type="entry name" value="Mur_ligase_C_dom_sf"/>
</dbReference>
<keyword evidence="13 23" id="KW-0067">ATP-binding</keyword>
<keyword evidence="14" id="KW-0460">Magnesium</keyword>
<dbReference type="KEGG" id="cthi:THC_0469"/>
<reference evidence="25 26" key="1">
    <citation type="journal article" date="2016" name="Int. J. Syst. Evol. Microbiol.">
        <title>Caldimicrobium thiodismutans sp. nov., a sulfur-disproportionating bacterium isolated from a hot spring, and emended description of the genus Caldimicrobium.</title>
        <authorList>
            <person name="Kojima H."/>
            <person name="Umezawa K."/>
            <person name="Fukui M."/>
        </authorList>
    </citation>
    <scope>NUCLEOTIDE SEQUENCE [LARGE SCALE GENOMIC DNA]</scope>
    <source>
        <strain evidence="25 26">TF1</strain>
    </source>
</reference>
<evidence type="ECO:0000256" key="2">
    <source>
        <dbReference type="ARBA" id="ARBA00002714"/>
    </source>
</evidence>
<sequence>MLKFYLNWLNQHQFHGIRPGLVRIINLLKKLGNPHKKYPSLHIAGTNGKGSTCAILNALLTEHGFKSGLYTSPHLFRLNERFKINQQDISDEELLEMLKILKLKTEEPVTYFELTTALAFLYFAEKNVDMAIIETGLGGRLDATNVIHPEISFITSIGFDHTKYLGNTLEKIAFEKAGIIKRGKPLVLGRIESKPLKVILDRATDLSSKFFLLDQDFKIEYSDNFWTYRGKYHFQGLKLSLQGNYQGSNLALAIKGLEILEDRGWVKIEEEKLKKALREVAWEGRYKKIFINSKEILFDCAHNPEGIKVLKDSLMKEHFYPFILIFGATNEDGEKPFLSLLKELSPFAHKILISEFKAERKVVTIEDWAKALNDRSPFEFYKEPHQALERALSTEDCSKILVTGSIYFVASTLKALKELNDAL</sequence>
<evidence type="ECO:0000313" key="26">
    <source>
        <dbReference type="Proteomes" id="UP000068196"/>
    </source>
</evidence>
<comment type="pathway">
    <text evidence="3">Cofactor biosynthesis; tetrahydrofolate biosynthesis; 7,8-dihydrofolate from 2-amino-4-hydroxy-6-hydroxymethyl-7,8-dihydropteridine diphosphate and 4-aminobenzoate: step 2/2.</text>
</comment>
<evidence type="ECO:0000256" key="15">
    <source>
        <dbReference type="ARBA" id="ARBA00022909"/>
    </source>
</evidence>
<evidence type="ECO:0000256" key="13">
    <source>
        <dbReference type="ARBA" id="ARBA00022840"/>
    </source>
</evidence>
<accession>A0A0U5B491</accession>
<dbReference type="InterPro" id="IPR001645">
    <property type="entry name" value="Folylpolyglutamate_synth"/>
</dbReference>
<comment type="catalytic activity">
    <reaction evidence="22">
        <text>7,8-dihydropteroate + L-glutamate + ATP = 7,8-dihydrofolate + ADP + phosphate + H(+)</text>
        <dbReference type="Rhea" id="RHEA:23584"/>
        <dbReference type="ChEBI" id="CHEBI:15378"/>
        <dbReference type="ChEBI" id="CHEBI:17839"/>
        <dbReference type="ChEBI" id="CHEBI:29985"/>
        <dbReference type="ChEBI" id="CHEBI:30616"/>
        <dbReference type="ChEBI" id="CHEBI:43474"/>
        <dbReference type="ChEBI" id="CHEBI:57451"/>
        <dbReference type="ChEBI" id="CHEBI:456216"/>
        <dbReference type="EC" id="6.3.2.12"/>
    </reaction>
</comment>
<evidence type="ECO:0000256" key="21">
    <source>
        <dbReference type="ARBA" id="ARBA00049035"/>
    </source>
</evidence>
<dbReference type="RefSeq" id="WP_082706239.1">
    <property type="nucleotide sequence ID" value="NZ_AP014945.1"/>
</dbReference>
<dbReference type="Pfam" id="PF08245">
    <property type="entry name" value="Mur_ligase_M"/>
    <property type="match status" value="1"/>
</dbReference>
<comment type="similarity">
    <text evidence="5 23">Belongs to the folylpolyglutamate synthase family.</text>
</comment>
<evidence type="ECO:0000256" key="7">
    <source>
        <dbReference type="ARBA" id="ARBA00013023"/>
    </source>
</evidence>
<dbReference type="GO" id="GO:0004326">
    <property type="term" value="F:tetrahydrofolylpolyglutamate synthase activity"/>
    <property type="evidence" value="ECO:0007669"/>
    <property type="project" value="UniProtKB-EC"/>
</dbReference>
<dbReference type="SUPFAM" id="SSF53244">
    <property type="entry name" value="MurD-like peptide ligases, peptide-binding domain"/>
    <property type="match status" value="1"/>
</dbReference>
<evidence type="ECO:0000256" key="16">
    <source>
        <dbReference type="ARBA" id="ARBA00030048"/>
    </source>
</evidence>
<dbReference type="PANTHER" id="PTHR11136:SF0">
    <property type="entry name" value="DIHYDROFOLATE SYNTHETASE-RELATED"/>
    <property type="match status" value="1"/>
</dbReference>
<dbReference type="PANTHER" id="PTHR11136">
    <property type="entry name" value="FOLYLPOLYGLUTAMATE SYNTHASE-RELATED"/>
    <property type="match status" value="1"/>
</dbReference>
<dbReference type="EC" id="6.3.2.12" evidence="7"/>
<keyword evidence="12 23" id="KW-0547">Nucleotide-binding</keyword>
<dbReference type="GO" id="GO:0008841">
    <property type="term" value="F:dihydrofolate synthase activity"/>
    <property type="evidence" value="ECO:0007669"/>
    <property type="project" value="UniProtKB-EC"/>
</dbReference>
<dbReference type="InterPro" id="IPR018109">
    <property type="entry name" value="Folylpolyglutamate_synth_CS"/>
</dbReference>
<evidence type="ECO:0000256" key="9">
    <source>
        <dbReference type="ARBA" id="ARBA00019357"/>
    </source>
</evidence>
<evidence type="ECO:0000256" key="11">
    <source>
        <dbReference type="ARBA" id="ARBA00022723"/>
    </source>
</evidence>
<comment type="catalytic activity">
    <reaction evidence="20">
        <text>10-formyltetrahydrofolyl-(gamma-L-Glu)(n) + L-glutamate + ATP = 10-formyltetrahydrofolyl-(gamma-L-Glu)(n+1) + ADP + phosphate + H(+)</text>
        <dbReference type="Rhea" id="RHEA:51904"/>
        <dbReference type="Rhea" id="RHEA-COMP:13088"/>
        <dbReference type="Rhea" id="RHEA-COMP:14300"/>
        <dbReference type="ChEBI" id="CHEBI:15378"/>
        <dbReference type="ChEBI" id="CHEBI:29985"/>
        <dbReference type="ChEBI" id="CHEBI:30616"/>
        <dbReference type="ChEBI" id="CHEBI:43474"/>
        <dbReference type="ChEBI" id="CHEBI:134413"/>
        <dbReference type="ChEBI" id="CHEBI:456216"/>
        <dbReference type="EC" id="6.3.2.17"/>
    </reaction>
</comment>
<dbReference type="Proteomes" id="UP000068196">
    <property type="component" value="Chromosome"/>
</dbReference>
<evidence type="ECO:0000259" key="24">
    <source>
        <dbReference type="Pfam" id="PF08245"/>
    </source>
</evidence>
<evidence type="ECO:0000256" key="18">
    <source>
        <dbReference type="ARBA" id="ARBA00032510"/>
    </source>
</evidence>
<dbReference type="InterPro" id="IPR036565">
    <property type="entry name" value="Mur-like_cat_sf"/>
</dbReference>
<dbReference type="SUPFAM" id="SSF53623">
    <property type="entry name" value="MurD-like peptide ligases, catalytic domain"/>
    <property type="match status" value="1"/>
</dbReference>